<dbReference type="STRING" id="153971.AWC19_19090"/>
<keyword evidence="2" id="KW-0472">Membrane</keyword>
<sequence>MEPMSEHGELTSDDPPVSLGPAGPAADAGTLAVPDNAAPGTPPRRNGLRTLLAAVALSVFGAKLIVISALGSPVPLLDQWDAEADALYSPYLKGTLSAGALFAPHNEHRIFVSRVFSLLHLELAGEWNTRLEMVLGAITLTALVTLVTALLMPLVAPQRKMLLACFAALLFVFPIGYENTLWGFQSQVYFTLLFGVAALVAFAAARPFSLRWLGGLAAAVASYWSFGTGATTIFAAAGLVSLQLATKARKRSCLELAAVAAMAAIGLAMVVRQASGAHPKSTLWTFVQGLSVFGAMTVAGLIPVAWFCRHTMARHPGISDRAWVVIGIPLWIVIQLGVVAYARGILIAPRYMDIVLLLYPVALVAVYTFADSARDTRFGRYASRGAVTWVFAVAAAIGILGYYVTALGATDWSKSAYQQMVNVQAYVATGNVDHLKTKGASGRMANLFYPNPQRLAGILRDPAVRAILPPGMRPPDADNAVGRNRMLLKGRAAGVTAGAIRLLLGSGPAMLALGVGLFFAAAADGGPRGERR</sequence>
<evidence type="ECO:0000256" key="2">
    <source>
        <dbReference type="SAM" id="Phobius"/>
    </source>
</evidence>
<dbReference type="AlphaFoldDB" id="A0A1X1Z4X4"/>
<proteinExistence type="predicted"/>
<dbReference type="EMBL" id="LQPJ01000139">
    <property type="protein sequence ID" value="ORW18369.1"/>
    <property type="molecule type" value="Genomic_DNA"/>
</dbReference>
<feature type="transmembrane region" description="Helical" evidence="2">
    <location>
        <begin position="492"/>
        <end position="522"/>
    </location>
</feature>
<feature type="transmembrane region" description="Helical" evidence="2">
    <location>
        <begin position="283"/>
        <end position="302"/>
    </location>
</feature>
<keyword evidence="4" id="KW-1185">Reference proteome</keyword>
<evidence type="ECO:0000256" key="1">
    <source>
        <dbReference type="SAM" id="MobiDB-lite"/>
    </source>
</evidence>
<feature type="transmembrane region" description="Helical" evidence="2">
    <location>
        <begin position="322"/>
        <end position="342"/>
    </location>
</feature>
<feature type="transmembrane region" description="Helical" evidence="2">
    <location>
        <begin position="51"/>
        <end position="71"/>
    </location>
</feature>
<feature type="transmembrane region" description="Helical" evidence="2">
    <location>
        <begin position="390"/>
        <end position="410"/>
    </location>
</feature>
<feature type="transmembrane region" description="Helical" evidence="2">
    <location>
        <begin position="254"/>
        <end position="271"/>
    </location>
</feature>
<feature type="transmembrane region" description="Helical" evidence="2">
    <location>
        <begin position="220"/>
        <end position="242"/>
    </location>
</feature>
<dbReference type="Proteomes" id="UP000193529">
    <property type="component" value="Unassembled WGS sequence"/>
</dbReference>
<protein>
    <recommendedName>
        <fullName evidence="5">Glycosyltransferase RgtA/B/C/D-like domain-containing protein</fullName>
    </recommendedName>
</protein>
<evidence type="ECO:0000313" key="4">
    <source>
        <dbReference type="Proteomes" id="UP000193529"/>
    </source>
</evidence>
<accession>A0A1X1Z4X4</accession>
<gene>
    <name evidence="3" type="ORF">AWC19_19090</name>
</gene>
<feature type="transmembrane region" description="Helical" evidence="2">
    <location>
        <begin position="354"/>
        <end position="370"/>
    </location>
</feature>
<organism evidence="3 4">
    <name type="scientific">Mycobacterium palustre</name>
    <dbReference type="NCBI Taxonomy" id="153971"/>
    <lineage>
        <taxon>Bacteria</taxon>
        <taxon>Bacillati</taxon>
        <taxon>Actinomycetota</taxon>
        <taxon>Actinomycetes</taxon>
        <taxon>Mycobacteriales</taxon>
        <taxon>Mycobacteriaceae</taxon>
        <taxon>Mycobacterium</taxon>
        <taxon>Mycobacterium simiae complex</taxon>
    </lineage>
</organism>
<keyword evidence="2" id="KW-0812">Transmembrane</keyword>
<evidence type="ECO:0000313" key="3">
    <source>
        <dbReference type="EMBL" id="ORW18369.1"/>
    </source>
</evidence>
<feature type="transmembrane region" description="Helical" evidence="2">
    <location>
        <begin position="189"/>
        <end position="208"/>
    </location>
</feature>
<name>A0A1X1Z4X4_9MYCO</name>
<feature type="region of interest" description="Disordered" evidence="1">
    <location>
        <begin position="1"/>
        <end position="44"/>
    </location>
</feature>
<feature type="compositionally biased region" description="Basic and acidic residues" evidence="1">
    <location>
        <begin position="1"/>
        <end position="10"/>
    </location>
</feature>
<comment type="caution">
    <text evidence="3">The sequence shown here is derived from an EMBL/GenBank/DDBJ whole genome shotgun (WGS) entry which is preliminary data.</text>
</comment>
<feature type="transmembrane region" description="Helical" evidence="2">
    <location>
        <begin position="161"/>
        <end position="177"/>
    </location>
</feature>
<reference evidence="3 4" key="1">
    <citation type="submission" date="2016-01" db="EMBL/GenBank/DDBJ databases">
        <title>The new phylogeny of the genus Mycobacterium.</title>
        <authorList>
            <person name="Tarcisio F."/>
            <person name="Conor M."/>
            <person name="Antonella G."/>
            <person name="Elisabetta G."/>
            <person name="Giulia F.S."/>
            <person name="Sara T."/>
            <person name="Anna F."/>
            <person name="Clotilde B."/>
            <person name="Roberto B."/>
            <person name="Veronica D.S."/>
            <person name="Fabio R."/>
            <person name="Monica P."/>
            <person name="Olivier J."/>
            <person name="Enrico T."/>
            <person name="Nicola S."/>
        </authorList>
    </citation>
    <scope>NUCLEOTIDE SEQUENCE [LARGE SCALE GENOMIC DNA]</scope>
    <source>
        <strain evidence="3 4">DSM 44572</strain>
    </source>
</reference>
<evidence type="ECO:0008006" key="5">
    <source>
        <dbReference type="Google" id="ProtNLM"/>
    </source>
</evidence>
<keyword evidence="2" id="KW-1133">Transmembrane helix</keyword>
<feature type="transmembrane region" description="Helical" evidence="2">
    <location>
        <begin position="133"/>
        <end position="154"/>
    </location>
</feature>